<evidence type="ECO:0000256" key="1">
    <source>
        <dbReference type="SAM" id="Coils"/>
    </source>
</evidence>
<dbReference type="AlphaFoldDB" id="A0A1M6TQ47"/>
<name>A0A1M6TQ47_9BACT</name>
<dbReference type="OrthoDB" id="5409226at2"/>
<reference evidence="4" key="1">
    <citation type="submission" date="2016-11" db="EMBL/GenBank/DDBJ databases">
        <authorList>
            <person name="Varghese N."/>
            <person name="Submissions S."/>
        </authorList>
    </citation>
    <scope>NUCLEOTIDE SEQUENCE [LARGE SCALE GENOMIC DNA]</scope>
    <source>
        <strain evidence="4">DSM 16219</strain>
    </source>
</reference>
<proteinExistence type="predicted"/>
<evidence type="ECO:0000313" key="4">
    <source>
        <dbReference type="Proteomes" id="UP000183994"/>
    </source>
</evidence>
<dbReference type="EMBL" id="FQZU01000028">
    <property type="protein sequence ID" value="SHK59112.1"/>
    <property type="molecule type" value="Genomic_DNA"/>
</dbReference>
<dbReference type="Proteomes" id="UP000183994">
    <property type="component" value="Unassembled WGS sequence"/>
</dbReference>
<feature type="coiled-coil region" evidence="1">
    <location>
        <begin position="704"/>
        <end position="731"/>
    </location>
</feature>
<keyword evidence="1" id="KW-0175">Coiled coil</keyword>
<keyword evidence="4" id="KW-1185">Reference proteome</keyword>
<evidence type="ECO:0000313" key="3">
    <source>
        <dbReference type="EMBL" id="SHK59112.1"/>
    </source>
</evidence>
<sequence>MDSFDTAKQALVEAGRDLDALFETAVTLPGVSTNPFESWRQTLDAMKAQMAEGVLRVAVVGSIKSGKSTFVNSFFGGDYVKRGAGVVTCIVTRIRHGQDLAATLYLKTWDEVNAEIEQAMVLFPSFDWRGADGKIDIRRQTDREKLGHALELLGDEQLITQGTINMNAVLISSYLQGFDRIKDLMDASSASKEFGAGEFASHKDFVGHEPLAVYLKDVCLSLPAGQGVEDQVEVADCQGSDSPNPLHLAMIEDYLLKTHFIIYVISSRTGVRQADIRFLSLIKKMGLASNIYFVINCDFSEHESVADLRSLLERITGEIALLRPDPEVFCFSSLFHLFSGIKDELNDKDLARLNQWELDSDMRSFSDYESKRFLDILDKRLTRDRMALLLKSHVDRASMMASGVGDWINITRDFVSQDAGRAEELVRQMAVEKEGVDRIRAMVKNTLDGALRQARQEVGQDVDRFFDPNMGPAVTDLWEFINQYQAPQPETSPGSFTNAVYSVFSDLKRAVDRHMAEQLNPAVARFVKDEEAKIGRMVNDIARPYGTMVDGALSRYEKTLGEMGIVLADQKMGAPYQLDVSRVRRLAGLQVPGLTAAMRYSARVRTEAIMRKSAYSAGSFLKRIFNKESKPLDRNDSKAIAHALARMKEETRKSLEEHFMDFRENLKFQYMFKLLDLSAVTLQEDLSDRLKIFVEGMDQSAGLVNETQASKEQAREILASMETRRKEIADKLASAGKLTGL</sequence>
<dbReference type="InterPro" id="IPR027417">
    <property type="entry name" value="P-loop_NTPase"/>
</dbReference>
<dbReference type="STRING" id="1121393.SAMN02745216_03718"/>
<dbReference type="Gene3D" id="3.40.50.300">
    <property type="entry name" value="P-loop containing nucleotide triphosphate hydrolases"/>
    <property type="match status" value="2"/>
</dbReference>
<dbReference type="SUPFAM" id="SSF52540">
    <property type="entry name" value="P-loop containing nucleoside triphosphate hydrolases"/>
    <property type="match status" value="1"/>
</dbReference>
<protein>
    <submittedName>
        <fullName evidence="3">Dynamin family protein</fullName>
    </submittedName>
</protein>
<gene>
    <name evidence="3" type="ORF">SAMN02745216_03718</name>
</gene>
<dbReference type="RefSeq" id="WP_073477759.1">
    <property type="nucleotide sequence ID" value="NZ_FQZU01000028.1"/>
</dbReference>
<evidence type="ECO:0000259" key="2">
    <source>
        <dbReference type="Pfam" id="PF00350"/>
    </source>
</evidence>
<feature type="domain" description="Dynamin N-terminal" evidence="2">
    <location>
        <begin position="57"/>
        <end position="281"/>
    </location>
</feature>
<organism evidence="3 4">
    <name type="scientific">Desulfatibacillum alkenivorans DSM 16219</name>
    <dbReference type="NCBI Taxonomy" id="1121393"/>
    <lineage>
        <taxon>Bacteria</taxon>
        <taxon>Pseudomonadati</taxon>
        <taxon>Thermodesulfobacteriota</taxon>
        <taxon>Desulfobacteria</taxon>
        <taxon>Desulfobacterales</taxon>
        <taxon>Desulfatibacillaceae</taxon>
        <taxon>Desulfatibacillum</taxon>
    </lineage>
</organism>
<dbReference type="Pfam" id="PF00350">
    <property type="entry name" value="Dynamin_N"/>
    <property type="match status" value="1"/>
</dbReference>
<dbReference type="InterPro" id="IPR045063">
    <property type="entry name" value="Dynamin_N"/>
</dbReference>
<accession>A0A1M6TQ47</accession>